<accession>A0A8T1YWF7</accession>
<feature type="region of interest" description="Disordered" evidence="1">
    <location>
        <begin position="1"/>
        <end position="21"/>
    </location>
</feature>
<dbReference type="EMBL" id="JAEFBK010000011">
    <property type="protein sequence ID" value="KAG7550443.1"/>
    <property type="molecule type" value="Genomic_DNA"/>
</dbReference>
<dbReference type="Proteomes" id="UP000694240">
    <property type="component" value="Chromosome 11"/>
</dbReference>
<evidence type="ECO:0000313" key="3">
    <source>
        <dbReference type="Proteomes" id="UP000694240"/>
    </source>
</evidence>
<feature type="compositionally biased region" description="Low complexity" evidence="1">
    <location>
        <begin position="1"/>
        <end position="17"/>
    </location>
</feature>
<name>A0A8T1YWF7_9BRAS</name>
<protein>
    <submittedName>
        <fullName evidence="2">Uncharacterized protein</fullName>
    </submittedName>
</protein>
<reference evidence="2 3" key="1">
    <citation type="submission" date="2020-12" db="EMBL/GenBank/DDBJ databases">
        <title>Concerted genomic and epigenomic changes stabilize Arabidopsis allopolyploids.</title>
        <authorList>
            <person name="Chen Z."/>
        </authorList>
    </citation>
    <scope>NUCLEOTIDE SEQUENCE [LARGE SCALE GENOMIC DNA]</scope>
    <source>
        <strain evidence="2">Allo738</strain>
        <tissue evidence="2">Leaf</tissue>
    </source>
</reference>
<proteinExistence type="predicted"/>
<keyword evidence="3" id="KW-1185">Reference proteome</keyword>
<organism evidence="2 3">
    <name type="scientific">Arabidopsis thaliana x Arabidopsis arenosa</name>
    <dbReference type="NCBI Taxonomy" id="1240361"/>
    <lineage>
        <taxon>Eukaryota</taxon>
        <taxon>Viridiplantae</taxon>
        <taxon>Streptophyta</taxon>
        <taxon>Embryophyta</taxon>
        <taxon>Tracheophyta</taxon>
        <taxon>Spermatophyta</taxon>
        <taxon>Magnoliopsida</taxon>
        <taxon>eudicotyledons</taxon>
        <taxon>Gunneridae</taxon>
        <taxon>Pentapetalae</taxon>
        <taxon>rosids</taxon>
        <taxon>malvids</taxon>
        <taxon>Brassicales</taxon>
        <taxon>Brassicaceae</taxon>
        <taxon>Camelineae</taxon>
        <taxon>Arabidopsis</taxon>
    </lineage>
</organism>
<dbReference type="AlphaFoldDB" id="A0A8T1YWF7"/>
<comment type="caution">
    <text evidence="2">The sequence shown here is derived from an EMBL/GenBank/DDBJ whole genome shotgun (WGS) entry which is preliminary data.</text>
</comment>
<evidence type="ECO:0000313" key="2">
    <source>
        <dbReference type="EMBL" id="KAG7550443.1"/>
    </source>
</evidence>
<evidence type="ECO:0000256" key="1">
    <source>
        <dbReference type="SAM" id="MobiDB-lite"/>
    </source>
</evidence>
<gene>
    <name evidence="2" type="ORF">ISN45_Aa06g012240</name>
</gene>
<sequence length="54" mass="5884">MLHITSFTMSRTSSSRFGKTEKTSISISAVTAQSPASSLVFFFNNVDILTSTHL</sequence>